<dbReference type="GO" id="GO:0015252">
    <property type="term" value="F:proton channel activity"/>
    <property type="evidence" value="ECO:0007669"/>
    <property type="project" value="InterPro"/>
</dbReference>
<organism evidence="12 13">
    <name type="scientific">Polypterus senegalus</name>
    <name type="common">Senegal bichir</name>
    <dbReference type="NCBI Taxonomy" id="55291"/>
    <lineage>
        <taxon>Eukaryota</taxon>
        <taxon>Metazoa</taxon>
        <taxon>Chordata</taxon>
        <taxon>Craniata</taxon>
        <taxon>Vertebrata</taxon>
        <taxon>Euteleostomi</taxon>
        <taxon>Actinopterygii</taxon>
        <taxon>Polypteriformes</taxon>
        <taxon>Polypteridae</taxon>
        <taxon>Polypterus</taxon>
    </lineage>
</organism>
<dbReference type="EMBL" id="JAATIS010001721">
    <property type="protein sequence ID" value="KAG2465719.1"/>
    <property type="molecule type" value="Genomic_DNA"/>
</dbReference>
<comment type="similarity">
    <text evidence="2">Belongs to the otopetrin family.</text>
</comment>
<feature type="transmembrane region" description="Helical" evidence="11">
    <location>
        <begin position="562"/>
        <end position="581"/>
    </location>
</feature>
<feature type="transmembrane region" description="Helical" evidence="11">
    <location>
        <begin position="121"/>
        <end position="145"/>
    </location>
</feature>
<feature type="transmembrane region" description="Helical" evidence="11">
    <location>
        <begin position="187"/>
        <end position="208"/>
    </location>
</feature>
<evidence type="ECO:0000313" key="12">
    <source>
        <dbReference type="EMBL" id="KAG2465719.1"/>
    </source>
</evidence>
<keyword evidence="10" id="KW-0407">Ion channel</keyword>
<comment type="subcellular location">
    <subcellularLocation>
        <location evidence="1">Cell membrane</location>
        <topology evidence="1">Multi-pass membrane protein</topology>
    </subcellularLocation>
</comment>
<dbReference type="GeneID" id="120527732"/>
<feature type="transmembrane region" description="Helical" evidence="11">
    <location>
        <begin position="151"/>
        <end position="175"/>
    </location>
</feature>
<evidence type="ECO:0000313" key="13">
    <source>
        <dbReference type="Proteomes" id="UP000886611"/>
    </source>
</evidence>
<dbReference type="InterPro" id="IPR004878">
    <property type="entry name" value="Otopetrin"/>
</dbReference>
<evidence type="ECO:0000256" key="9">
    <source>
        <dbReference type="ARBA" id="ARBA00023136"/>
    </source>
</evidence>
<dbReference type="OrthoDB" id="6429739at2759"/>
<keyword evidence="9 11" id="KW-0472">Membrane</keyword>
<dbReference type="GO" id="GO:0042472">
    <property type="term" value="P:inner ear morphogenesis"/>
    <property type="evidence" value="ECO:0007669"/>
    <property type="project" value="TreeGrafter"/>
</dbReference>
<feature type="transmembrane region" description="Helical" evidence="11">
    <location>
        <begin position="81"/>
        <end position="101"/>
    </location>
</feature>
<evidence type="ECO:0000256" key="3">
    <source>
        <dbReference type="ARBA" id="ARBA00022448"/>
    </source>
</evidence>
<feature type="transmembrane region" description="Helical" evidence="11">
    <location>
        <begin position="49"/>
        <end position="69"/>
    </location>
</feature>
<keyword evidence="6" id="KW-0375">Hydrogen ion transport</keyword>
<keyword evidence="4" id="KW-1003">Cell membrane</keyword>
<feature type="transmembrane region" description="Helical" evidence="11">
    <location>
        <begin position="290"/>
        <end position="320"/>
    </location>
</feature>
<keyword evidence="3" id="KW-0813">Transport</keyword>
<keyword evidence="7 11" id="KW-1133">Transmembrane helix</keyword>
<feature type="transmembrane region" description="Helical" evidence="11">
    <location>
        <begin position="261"/>
        <end position="278"/>
    </location>
</feature>
<dbReference type="PANTHER" id="PTHR21522">
    <property type="entry name" value="PROTON CHANNEL OTOP"/>
    <property type="match status" value="1"/>
</dbReference>
<evidence type="ECO:0000256" key="6">
    <source>
        <dbReference type="ARBA" id="ARBA00022781"/>
    </source>
</evidence>
<sequence>MLQNGDLNIMFLNTNVPGSAASSSDQENKSVDNFKNNYLDDYPKKNAEILSGQYGVNLLLVGISLMLALSNSESQVDKKDVLAFLVAVMLVQLFWMLWYIVKKKKHECPAPEKDIHAGTSWLRGGLTLLAILSLIMDAFHIGYFIGYEQCLSPVIGVFPAVHAVHTISQVYFIWVHVKDIIKTYENFERFGVIHAVFTNLLLWCNGVVTEADHVLQSYQKRQVDLGIGNMTLGNREPYCNCTTKACTIFLHSLYYLYPFNIEYHIFVSVILFVMWKNIGRTIEYQRKIKVVIRIAGLIVGPVMGLIAFSSSIGVLVMYIIQVGDSVEARESALNMFYCYGIIILFFMCTAGSIGLLIYRSDNAPMDYSKIPSRKLDSELLFITATGSWLMSWCSIISVISTSTSPKYRWTSFFYSLLLIFEKYIQNLFIIESLHRKADNNEDETDGPITEIFSVSGGLSLSTNISLAPSFSGIINAAFESQERECASVNSDEENKKQEHIQNNRLSEESISLPQKSTQKLNKKRKIVKNIAIFLFMCNISLWILAAFGCRPQYDNGLEENTFGFSAWSTVVNIAMPLNLFYRMHSVASLFEVFVKV</sequence>
<feature type="transmembrane region" description="Helical" evidence="11">
    <location>
        <begin position="332"/>
        <end position="358"/>
    </location>
</feature>
<dbReference type="RefSeq" id="XP_039607420.1">
    <property type="nucleotide sequence ID" value="XM_039751486.1"/>
</dbReference>
<evidence type="ECO:0000256" key="7">
    <source>
        <dbReference type="ARBA" id="ARBA00022989"/>
    </source>
</evidence>
<evidence type="ECO:0000256" key="10">
    <source>
        <dbReference type="ARBA" id="ARBA00023303"/>
    </source>
</evidence>
<reference evidence="12 13" key="1">
    <citation type="journal article" date="2021" name="Cell">
        <title>Tracing the genetic footprints of vertebrate landing in non-teleost ray-finned fishes.</title>
        <authorList>
            <person name="Bi X."/>
            <person name="Wang K."/>
            <person name="Yang L."/>
            <person name="Pan H."/>
            <person name="Jiang H."/>
            <person name="Wei Q."/>
            <person name="Fang M."/>
            <person name="Yu H."/>
            <person name="Zhu C."/>
            <person name="Cai Y."/>
            <person name="He Y."/>
            <person name="Gan X."/>
            <person name="Zeng H."/>
            <person name="Yu D."/>
            <person name="Zhu Y."/>
            <person name="Jiang H."/>
            <person name="Qiu Q."/>
            <person name="Yang H."/>
            <person name="Zhang Y.E."/>
            <person name="Wang W."/>
            <person name="Zhu M."/>
            <person name="He S."/>
            <person name="Zhang G."/>
        </authorList>
    </citation>
    <scope>NUCLEOTIDE SEQUENCE [LARGE SCALE GENOMIC DNA]</scope>
    <source>
        <strain evidence="12">Bchr_013</strain>
    </source>
</reference>
<proteinExistence type="inferred from homology"/>
<evidence type="ECO:0000256" key="2">
    <source>
        <dbReference type="ARBA" id="ARBA00006513"/>
    </source>
</evidence>
<evidence type="ECO:0000256" key="11">
    <source>
        <dbReference type="SAM" id="Phobius"/>
    </source>
</evidence>
<gene>
    <name evidence="12" type="primary">Otop1</name>
    <name evidence="12" type="ORF">GTO96_0016779</name>
</gene>
<feature type="non-terminal residue" evidence="12">
    <location>
        <position position="1"/>
    </location>
</feature>
<dbReference type="AlphaFoldDB" id="A0A8X8BSU3"/>
<evidence type="ECO:0000256" key="5">
    <source>
        <dbReference type="ARBA" id="ARBA00022692"/>
    </source>
</evidence>
<evidence type="ECO:0000256" key="1">
    <source>
        <dbReference type="ARBA" id="ARBA00004651"/>
    </source>
</evidence>
<name>A0A8X8BSU3_POLSE</name>
<feature type="transmembrane region" description="Helical" evidence="11">
    <location>
        <begin position="412"/>
        <end position="430"/>
    </location>
</feature>
<accession>A0A8X8BSU3</accession>
<comment type="caution">
    <text evidence="12">The sequence shown here is derived from an EMBL/GenBank/DDBJ whole genome shotgun (WGS) entry which is preliminary data.</text>
</comment>
<feature type="transmembrane region" description="Helical" evidence="11">
    <location>
        <begin position="379"/>
        <end position="400"/>
    </location>
</feature>
<keyword evidence="5 11" id="KW-0812">Transmembrane</keyword>
<dbReference type="PANTHER" id="PTHR21522:SF19">
    <property type="entry name" value="PROTON CHANNEL OTOP1"/>
    <property type="match status" value="1"/>
</dbReference>
<keyword evidence="13" id="KW-1185">Reference proteome</keyword>
<dbReference type="Pfam" id="PF03189">
    <property type="entry name" value="Otopetrin"/>
    <property type="match status" value="3"/>
</dbReference>
<protein>
    <submittedName>
        <fullName evidence="12">OTOP1 protein</fullName>
    </submittedName>
</protein>
<feature type="non-terminal residue" evidence="12">
    <location>
        <position position="596"/>
    </location>
</feature>
<dbReference type="GO" id="GO:0005886">
    <property type="term" value="C:plasma membrane"/>
    <property type="evidence" value="ECO:0007669"/>
    <property type="project" value="UniProtKB-SubCell"/>
</dbReference>
<evidence type="ECO:0000256" key="8">
    <source>
        <dbReference type="ARBA" id="ARBA00023065"/>
    </source>
</evidence>
<evidence type="ECO:0000256" key="4">
    <source>
        <dbReference type="ARBA" id="ARBA00022475"/>
    </source>
</evidence>
<keyword evidence="8" id="KW-0406">Ion transport</keyword>
<dbReference type="Proteomes" id="UP000886611">
    <property type="component" value="Unassembled WGS sequence"/>
</dbReference>
<feature type="transmembrane region" description="Helical" evidence="11">
    <location>
        <begin position="526"/>
        <end position="547"/>
    </location>
</feature>